<dbReference type="AlphaFoldDB" id="A0A3L6LI24"/>
<protein>
    <submittedName>
        <fullName evidence="2">Uncharacterized protein</fullName>
    </submittedName>
</protein>
<proteinExistence type="predicted"/>
<evidence type="ECO:0000313" key="3">
    <source>
        <dbReference type="Proteomes" id="UP000266743"/>
    </source>
</evidence>
<gene>
    <name evidence="2" type="ORF">DPX39_010034400</name>
</gene>
<feature type="compositionally biased region" description="Polar residues" evidence="1">
    <location>
        <begin position="39"/>
        <end position="56"/>
    </location>
</feature>
<accession>A0A3L6LI24</accession>
<dbReference type="Proteomes" id="UP000266743">
    <property type="component" value="Chromosome 1"/>
</dbReference>
<name>A0A3L6LI24_9TRYP</name>
<reference evidence="2 3" key="1">
    <citation type="submission" date="2018-09" db="EMBL/GenBank/DDBJ databases">
        <title>whole genome sequence of T. equiperdum IVM-t1 strain.</title>
        <authorList>
            <person name="Suganuma K."/>
        </authorList>
    </citation>
    <scope>NUCLEOTIDE SEQUENCE [LARGE SCALE GENOMIC DNA]</scope>
    <source>
        <strain evidence="2 3">IVM-t1</strain>
    </source>
</reference>
<comment type="caution">
    <text evidence="2">The sequence shown here is derived from an EMBL/GenBank/DDBJ whole genome shotgun (WGS) entry which is preliminary data.</text>
</comment>
<organism evidence="2 3">
    <name type="scientific">Trypanosoma brucei equiperdum</name>
    <dbReference type="NCBI Taxonomy" id="630700"/>
    <lineage>
        <taxon>Eukaryota</taxon>
        <taxon>Discoba</taxon>
        <taxon>Euglenozoa</taxon>
        <taxon>Kinetoplastea</taxon>
        <taxon>Metakinetoplastina</taxon>
        <taxon>Trypanosomatida</taxon>
        <taxon>Trypanosomatidae</taxon>
        <taxon>Trypanosoma</taxon>
    </lineage>
</organism>
<sequence>MRELSVCPSRQWRGGGVGGKRNSGMAARRHKSETRPARTLSQASNQARDQVNENGEQENLASSSFFFFSSWCGEAVSRFKHLKHFLASPSKGRQE</sequence>
<evidence type="ECO:0000256" key="1">
    <source>
        <dbReference type="SAM" id="MobiDB-lite"/>
    </source>
</evidence>
<feature type="region of interest" description="Disordered" evidence="1">
    <location>
        <begin position="1"/>
        <end position="56"/>
    </location>
</feature>
<evidence type="ECO:0000313" key="2">
    <source>
        <dbReference type="EMBL" id="RHW74270.1"/>
    </source>
</evidence>
<dbReference type="EMBL" id="QSBY01000001">
    <property type="protein sequence ID" value="RHW74270.1"/>
    <property type="molecule type" value="Genomic_DNA"/>
</dbReference>